<evidence type="ECO:0000256" key="9">
    <source>
        <dbReference type="ARBA" id="ARBA00023316"/>
    </source>
</evidence>
<dbReference type="GO" id="GO:0008658">
    <property type="term" value="F:penicillin binding"/>
    <property type="evidence" value="ECO:0007669"/>
    <property type="project" value="InterPro"/>
</dbReference>
<dbReference type="Gene3D" id="3.40.710.10">
    <property type="entry name" value="DD-peptidase/beta-lactamase superfamily"/>
    <property type="match status" value="1"/>
</dbReference>
<dbReference type="InterPro" id="IPR005311">
    <property type="entry name" value="PBP_dimer"/>
</dbReference>
<evidence type="ECO:0000259" key="11">
    <source>
        <dbReference type="Pfam" id="PF00905"/>
    </source>
</evidence>
<evidence type="ECO:0008006" key="15">
    <source>
        <dbReference type="Google" id="ProtNLM"/>
    </source>
</evidence>
<keyword evidence="5" id="KW-0133">Cell shape</keyword>
<dbReference type="GO" id="GO:0008360">
    <property type="term" value="P:regulation of cell shape"/>
    <property type="evidence" value="ECO:0007669"/>
    <property type="project" value="UniProtKB-KW"/>
</dbReference>
<keyword evidence="8 10" id="KW-0472">Membrane</keyword>
<gene>
    <name evidence="13" type="ORF">A2845_01985</name>
</gene>
<dbReference type="PANTHER" id="PTHR30627:SF2">
    <property type="entry name" value="PEPTIDOGLYCAN D,D-TRANSPEPTIDASE MRDA"/>
    <property type="match status" value="1"/>
</dbReference>
<keyword evidence="9" id="KW-0961">Cell wall biogenesis/degradation</keyword>
<evidence type="ECO:0000313" key="14">
    <source>
        <dbReference type="Proteomes" id="UP000177122"/>
    </source>
</evidence>
<dbReference type="Proteomes" id="UP000177122">
    <property type="component" value="Unassembled WGS sequence"/>
</dbReference>
<reference evidence="13 14" key="1">
    <citation type="journal article" date="2016" name="Nat. Commun.">
        <title>Thousands of microbial genomes shed light on interconnected biogeochemical processes in an aquifer system.</title>
        <authorList>
            <person name="Anantharaman K."/>
            <person name="Brown C.T."/>
            <person name="Hug L.A."/>
            <person name="Sharon I."/>
            <person name="Castelle C.J."/>
            <person name="Probst A.J."/>
            <person name="Thomas B.C."/>
            <person name="Singh A."/>
            <person name="Wilkins M.J."/>
            <person name="Karaoz U."/>
            <person name="Brodie E.L."/>
            <person name="Williams K.H."/>
            <person name="Hubbard S.S."/>
            <person name="Banfield J.F."/>
        </authorList>
    </citation>
    <scope>NUCLEOTIDE SEQUENCE [LARGE SCALE GENOMIC DNA]</scope>
</reference>
<evidence type="ECO:0000256" key="5">
    <source>
        <dbReference type="ARBA" id="ARBA00022960"/>
    </source>
</evidence>
<evidence type="ECO:0000256" key="6">
    <source>
        <dbReference type="ARBA" id="ARBA00022984"/>
    </source>
</evidence>
<name>A0A1G2CUJ8_9BACT</name>
<proteinExistence type="predicted"/>
<dbReference type="SUPFAM" id="SSF56519">
    <property type="entry name" value="Penicillin binding protein dimerisation domain"/>
    <property type="match status" value="1"/>
</dbReference>
<feature type="transmembrane region" description="Helical" evidence="10">
    <location>
        <begin position="47"/>
        <end position="67"/>
    </location>
</feature>
<evidence type="ECO:0000256" key="8">
    <source>
        <dbReference type="ARBA" id="ARBA00023136"/>
    </source>
</evidence>
<dbReference type="AlphaFoldDB" id="A0A1G2CUJ8"/>
<sequence>MKRRKNKYDDHTDIAPDEIFLDDKNIPDFDVHQFEGRIEEPIKKSTIILLGAFFLFVTMIFLGRAGILQIGRGAVYAKTSEQNSLEHQLLFPERGIIYDRNGLELAWNIPAPEALGFSLRNYITDPGFGHILGFLHYPARDKSGVYYRKDYEAPIGIESYYNEILKGKKGLRIIETDALGNVISSNTIDPPQSGTDLHLTIDGKVQENFYRIVAKIANDQDYRGGAGAIMDIDNGELIALVSYPDFDPNIMTAGDDRAAIQKYNSDIRTPFLNRAISGLYAPGSIVKPMFATGALNEGILTPYTRIQSVGYIAIPNPYFPDKETRFNDWKAHGWLDMRTAIAQSSNVYFYEVAGGYKDQKGLGIRNVEKYARMFGYGSTTGIDLEGEAEGTIPNPEWKEKNFPNDPTWRIGDTYFTGIGQYGMQATLLQALKEASVIASRGRVVTPHLAKEIPNATTSQLDIPEAYFTVIQEGMRKGAIEGTAKLLNFPYVKIAAKTGTAELGVTKARVNSWVIGFFPYDHPKYAFAVVMDRGVKGNTTNASFTAALLFKWLAGNAHEYLGRDTPVVFDVPAVISPVIGSSTQAAISPSGATSTSDLR</sequence>
<dbReference type="GO" id="GO:0071972">
    <property type="term" value="F:peptidoglycan L,D-transpeptidase activity"/>
    <property type="evidence" value="ECO:0007669"/>
    <property type="project" value="TreeGrafter"/>
</dbReference>
<evidence type="ECO:0000256" key="10">
    <source>
        <dbReference type="SAM" id="Phobius"/>
    </source>
</evidence>
<evidence type="ECO:0000313" key="13">
    <source>
        <dbReference type="EMBL" id="OGZ05026.1"/>
    </source>
</evidence>
<evidence type="ECO:0000256" key="3">
    <source>
        <dbReference type="ARBA" id="ARBA00022475"/>
    </source>
</evidence>
<dbReference type="InterPro" id="IPR012338">
    <property type="entry name" value="Beta-lactam/transpept-like"/>
</dbReference>
<comment type="caution">
    <text evidence="13">The sequence shown here is derived from an EMBL/GenBank/DDBJ whole genome shotgun (WGS) entry which is preliminary data.</text>
</comment>
<dbReference type="GO" id="GO:0071555">
    <property type="term" value="P:cell wall organization"/>
    <property type="evidence" value="ECO:0007669"/>
    <property type="project" value="UniProtKB-KW"/>
</dbReference>
<dbReference type="Pfam" id="PF00905">
    <property type="entry name" value="Transpeptidase"/>
    <property type="match status" value="1"/>
</dbReference>
<dbReference type="InterPro" id="IPR001460">
    <property type="entry name" value="PCN-bd_Tpept"/>
</dbReference>
<evidence type="ECO:0000259" key="12">
    <source>
        <dbReference type="Pfam" id="PF03717"/>
    </source>
</evidence>
<dbReference type="PANTHER" id="PTHR30627">
    <property type="entry name" value="PEPTIDOGLYCAN D,D-TRANSPEPTIDASE"/>
    <property type="match status" value="1"/>
</dbReference>
<keyword evidence="6" id="KW-0573">Peptidoglycan synthesis</keyword>
<dbReference type="Gene3D" id="3.90.1310.10">
    <property type="entry name" value="Penicillin-binding protein 2a (Domain 2)"/>
    <property type="match status" value="1"/>
</dbReference>
<feature type="domain" description="Penicillin-binding protein transpeptidase" evidence="11">
    <location>
        <begin position="227"/>
        <end position="540"/>
    </location>
</feature>
<evidence type="ECO:0000256" key="7">
    <source>
        <dbReference type="ARBA" id="ARBA00022989"/>
    </source>
</evidence>
<dbReference type="Pfam" id="PF03717">
    <property type="entry name" value="PBP_dimer"/>
    <property type="match status" value="1"/>
</dbReference>
<evidence type="ECO:0000256" key="4">
    <source>
        <dbReference type="ARBA" id="ARBA00022692"/>
    </source>
</evidence>
<feature type="domain" description="Penicillin-binding protein dimerisation" evidence="12">
    <location>
        <begin position="120"/>
        <end position="185"/>
    </location>
</feature>
<dbReference type="GO" id="GO:0009252">
    <property type="term" value="P:peptidoglycan biosynthetic process"/>
    <property type="evidence" value="ECO:0007669"/>
    <property type="project" value="UniProtKB-KW"/>
</dbReference>
<dbReference type="InterPro" id="IPR050515">
    <property type="entry name" value="Beta-lactam/transpept"/>
</dbReference>
<keyword evidence="3" id="KW-1003">Cell membrane</keyword>
<dbReference type="EMBL" id="MHLI01000016">
    <property type="protein sequence ID" value="OGZ05026.1"/>
    <property type="molecule type" value="Genomic_DNA"/>
</dbReference>
<organism evidence="13 14">
    <name type="scientific">Candidatus Lloydbacteria bacterium RIFCSPHIGHO2_01_FULL_49_22</name>
    <dbReference type="NCBI Taxonomy" id="1798658"/>
    <lineage>
        <taxon>Bacteria</taxon>
        <taxon>Candidatus Lloydiibacteriota</taxon>
    </lineage>
</organism>
<keyword evidence="4 10" id="KW-0812">Transmembrane</keyword>
<evidence type="ECO:0000256" key="1">
    <source>
        <dbReference type="ARBA" id="ARBA00004167"/>
    </source>
</evidence>
<comment type="subcellular location">
    <subcellularLocation>
        <location evidence="2">Cell membrane</location>
    </subcellularLocation>
    <subcellularLocation>
        <location evidence="1">Membrane</location>
        <topology evidence="1">Single-pass membrane protein</topology>
    </subcellularLocation>
</comment>
<dbReference type="SUPFAM" id="SSF56601">
    <property type="entry name" value="beta-lactamase/transpeptidase-like"/>
    <property type="match status" value="1"/>
</dbReference>
<evidence type="ECO:0000256" key="2">
    <source>
        <dbReference type="ARBA" id="ARBA00004236"/>
    </source>
</evidence>
<protein>
    <recommendedName>
        <fullName evidence="15">Penicillin-binding protein 2</fullName>
    </recommendedName>
</protein>
<keyword evidence="7 10" id="KW-1133">Transmembrane helix</keyword>
<dbReference type="InterPro" id="IPR036138">
    <property type="entry name" value="PBP_dimer_sf"/>
</dbReference>
<dbReference type="GO" id="GO:0005886">
    <property type="term" value="C:plasma membrane"/>
    <property type="evidence" value="ECO:0007669"/>
    <property type="project" value="UniProtKB-SubCell"/>
</dbReference>
<accession>A0A1G2CUJ8</accession>